<evidence type="ECO:0000256" key="2">
    <source>
        <dbReference type="PROSITE-ProRule" id="PRU00110"/>
    </source>
</evidence>
<evidence type="ECO:0000313" key="4">
    <source>
        <dbReference type="EMBL" id="GLX80405.1"/>
    </source>
</evidence>
<feature type="modified residue" description="Phosphohistidine" evidence="2">
    <location>
        <position position="59"/>
    </location>
</feature>
<organism evidence="4 5">
    <name type="scientific">Thalassotalea insulae</name>
    <dbReference type="NCBI Taxonomy" id="2056778"/>
    <lineage>
        <taxon>Bacteria</taxon>
        <taxon>Pseudomonadati</taxon>
        <taxon>Pseudomonadota</taxon>
        <taxon>Gammaproteobacteria</taxon>
        <taxon>Alteromonadales</taxon>
        <taxon>Colwelliaceae</taxon>
        <taxon>Thalassotalea</taxon>
    </lineage>
</organism>
<sequence>MNNKKQVLNKEVMINLIGDDQVAARKFEIEFLKQAKDSIAEITAYFNQERFKEISEAAHYLKTSANAIGAEITADHLQQLENCAINQDSMQCKQQIIEIHQAVKQVYAEVVNND</sequence>
<reference evidence="4 5" key="1">
    <citation type="submission" date="2023-03" db="EMBL/GenBank/DDBJ databases">
        <title>Draft genome sequence of Thalassotalea insulae KCTC 62186T.</title>
        <authorList>
            <person name="Sawabe T."/>
        </authorList>
    </citation>
    <scope>NUCLEOTIDE SEQUENCE [LARGE SCALE GENOMIC DNA]</scope>
    <source>
        <strain evidence="4 5">KCTC 62186</strain>
    </source>
</reference>
<evidence type="ECO:0000259" key="3">
    <source>
        <dbReference type="PROSITE" id="PS50894"/>
    </source>
</evidence>
<gene>
    <name evidence="4" type="ORF">tinsulaeT_37450</name>
</gene>
<protein>
    <recommendedName>
        <fullName evidence="3">HPt domain-containing protein</fullName>
    </recommendedName>
</protein>
<dbReference type="InterPro" id="IPR036641">
    <property type="entry name" value="HPT_dom_sf"/>
</dbReference>
<evidence type="ECO:0000313" key="5">
    <source>
        <dbReference type="Proteomes" id="UP001157186"/>
    </source>
</evidence>
<keyword evidence="2" id="KW-0597">Phosphoprotein</keyword>
<dbReference type="Pfam" id="PF01627">
    <property type="entry name" value="Hpt"/>
    <property type="match status" value="1"/>
</dbReference>
<dbReference type="EMBL" id="BSST01000001">
    <property type="protein sequence ID" value="GLX80405.1"/>
    <property type="molecule type" value="Genomic_DNA"/>
</dbReference>
<feature type="domain" description="HPt" evidence="3">
    <location>
        <begin position="20"/>
        <end position="114"/>
    </location>
</feature>
<dbReference type="RefSeq" id="WP_284246395.1">
    <property type="nucleotide sequence ID" value="NZ_BSST01000001.1"/>
</dbReference>
<evidence type="ECO:0000256" key="1">
    <source>
        <dbReference type="ARBA" id="ARBA00023012"/>
    </source>
</evidence>
<name>A0ABQ6H043_9GAMM</name>
<comment type="caution">
    <text evidence="4">The sequence shown here is derived from an EMBL/GenBank/DDBJ whole genome shotgun (WGS) entry which is preliminary data.</text>
</comment>
<accession>A0ABQ6H043</accession>
<dbReference type="SUPFAM" id="SSF47226">
    <property type="entry name" value="Histidine-containing phosphotransfer domain, HPT domain"/>
    <property type="match status" value="1"/>
</dbReference>
<proteinExistence type="predicted"/>
<dbReference type="PROSITE" id="PS50894">
    <property type="entry name" value="HPT"/>
    <property type="match status" value="1"/>
</dbReference>
<dbReference type="InterPro" id="IPR008207">
    <property type="entry name" value="Sig_transdc_His_kin_Hpt_dom"/>
</dbReference>
<dbReference type="Gene3D" id="1.20.120.160">
    <property type="entry name" value="HPT domain"/>
    <property type="match status" value="1"/>
</dbReference>
<dbReference type="Proteomes" id="UP001157186">
    <property type="component" value="Unassembled WGS sequence"/>
</dbReference>
<keyword evidence="5" id="KW-1185">Reference proteome</keyword>
<keyword evidence="1" id="KW-0902">Two-component regulatory system</keyword>